<keyword evidence="2" id="KW-0067">ATP-binding</keyword>
<dbReference type="GO" id="GO:0005737">
    <property type="term" value="C:cytoplasm"/>
    <property type="evidence" value="ECO:0007669"/>
    <property type="project" value="TreeGrafter"/>
</dbReference>
<dbReference type="NCBIfam" id="NF040713">
    <property type="entry name" value="ZapE"/>
    <property type="match status" value="1"/>
</dbReference>
<organism evidence="3 4">
    <name type="scientific">Brevibacterium jeotgali</name>
    <dbReference type="NCBI Taxonomy" id="1262550"/>
    <lineage>
        <taxon>Bacteria</taxon>
        <taxon>Bacillati</taxon>
        <taxon>Actinomycetota</taxon>
        <taxon>Actinomycetes</taxon>
        <taxon>Micrococcales</taxon>
        <taxon>Brevibacteriaceae</taxon>
        <taxon>Brevibacterium</taxon>
    </lineage>
</organism>
<dbReference type="GO" id="GO:0016887">
    <property type="term" value="F:ATP hydrolysis activity"/>
    <property type="evidence" value="ECO:0007669"/>
    <property type="project" value="InterPro"/>
</dbReference>
<keyword evidence="3" id="KW-0132">Cell division</keyword>
<gene>
    <name evidence="3" type="ORF">BJEO58_00592</name>
</gene>
<evidence type="ECO:0000256" key="1">
    <source>
        <dbReference type="ARBA" id="ARBA00022741"/>
    </source>
</evidence>
<dbReference type="PANTHER" id="PTHR12169:SF6">
    <property type="entry name" value="AFG1-LIKE ATPASE"/>
    <property type="match status" value="1"/>
</dbReference>
<name>A0A2H1L280_9MICO</name>
<dbReference type="Gene3D" id="3.40.50.300">
    <property type="entry name" value="P-loop containing nucleotide triphosphate hydrolases"/>
    <property type="match status" value="1"/>
</dbReference>
<evidence type="ECO:0000256" key="2">
    <source>
        <dbReference type="ARBA" id="ARBA00022840"/>
    </source>
</evidence>
<dbReference type="SUPFAM" id="SSF52540">
    <property type="entry name" value="P-loop containing nucleoside triphosphate hydrolases"/>
    <property type="match status" value="1"/>
</dbReference>
<proteinExistence type="predicted"/>
<dbReference type="PANTHER" id="PTHR12169">
    <property type="entry name" value="ATPASE N2B"/>
    <property type="match status" value="1"/>
</dbReference>
<keyword evidence="1" id="KW-0547">Nucleotide-binding</keyword>
<evidence type="ECO:0000313" key="4">
    <source>
        <dbReference type="Proteomes" id="UP000234462"/>
    </source>
</evidence>
<keyword evidence="3" id="KW-0131">Cell cycle</keyword>
<dbReference type="AlphaFoldDB" id="A0A2H1L280"/>
<accession>A0A2H1L280</accession>
<dbReference type="Proteomes" id="UP000234462">
    <property type="component" value="Unassembled WGS sequence"/>
</dbReference>
<protein>
    <submittedName>
        <fullName evidence="3">Cell division protein ZapE</fullName>
    </submittedName>
</protein>
<dbReference type="InterPro" id="IPR027417">
    <property type="entry name" value="P-loop_NTPase"/>
</dbReference>
<dbReference type="GO" id="GO:0051301">
    <property type="term" value="P:cell division"/>
    <property type="evidence" value="ECO:0007669"/>
    <property type="project" value="UniProtKB-KW"/>
</dbReference>
<dbReference type="InterPro" id="IPR005654">
    <property type="entry name" value="ATPase_AFG1-like"/>
</dbReference>
<dbReference type="Pfam" id="PF03969">
    <property type="entry name" value="AFG1_ATPase"/>
    <property type="match status" value="2"/>
</dbReference>
<evidence type="ECO:0000313" key="3">
    <source>
        <dbReference type="EMBL" id="SMY11011.1"/>
    </source>
</evidence>
<dbReference type="GO" id="GO:0005524">
    <property type="term" value="F:ATP binding"/>
    <property type="evidence" value="ECO:0007669"/>
    <property type="project" value="UniProtKB-KW"/>
</dbReference>
<keyword evidence="4" id="KW-1185">Reference proteome</keyword>
<sequence>MALVSTAQIIHLSEADPRISPDELIDGLVPPPQFEDVSFGSYRPDPAQPTQTQARDTLNDFVSSGGGSSRLLGRLFGGGRRSKAKGVYLDGGYGVGKTHLLASTWHASEKPATFGTFVEYTNLIGALGFVRARDELSQMRLVCIDEFELDDPGDTVMMSRLMRELTDAGVKIVATSNTLPGSLGQGRFAAQDFLREIQALSEQFTIVSIDGDDYRSRGLPEPPAPQTTEELDAVLAEATGTVARDRFDVAVEHLSTIHPSRYGRMLDQVDTIVWDEVRTIENEGVALRFVALVDRMYDRDVAVHASGVKLDDVFTDEMIAGGYRKKYLRCLSRLTALAHKARS</sequence>
<dbReference type="EMBL" id="FXZM01000002">
    <property type="protein sequence ID" value="SMY11011.1"/>
    <property type="molecule type" value="Genomic_DNA"/>
</dbReference>
<reference evidence="4" key="1">
    <citation type="submission" date="2017-03" db="EMBL/GenBank/DDBJ databases">
        <authorList>
            <person name="Monnet C."/>
        </authorList>
    </citation>
    <scope>NUCLEOTIDE SEQUENCE [LARGE SCALE GENOMIC DNA]</scope>
    <source>
        <strain evidence="4">SJ5-8</strain>
    </source>
</reference>